<dbReference type="AlphaFoldDB" id="A0A444RN00"/>
<proteinExistence type="predicted"/>
<comment type="caution">
    <text evidence="1">The sequence shown here is derived from an EMBL/GenBank/DDBJ whole genome shotgun (WGS) entry which is preliminary data.</text>
</comment>
<evidence type="ECO:0000313" key="1">
    <source>
        <dbReference type="EMBL" id="RXG42593.1"/>
    </source>
</evidence>
<dbReference type="PROSITE" id="PS51257">
    <property type="entry name" value="PROKAR_LIPOPROTEIN"/>
    <property type="match status" value="1"/>
</dbReference>
<accession>A0A444RN00</accession>
<dbReference type="EMBL" id="RSDZ01000125">
    <property type="protein sequence ID" value="RXG42593.1"/>
    <property type="molecule type" value="Genomic_DNA"/>
</dbReference>
<sequence length="93" mass="10379">MFLLHRCAHTTFSLGGCHWLVPASLCQCPIPSHPKLLVRGYQGGGSQVVWTRLATKALTISTSLLFLESPTVLFHYEHPLPIDSLLRPAHRLH</sequence>
<name>A0A444RN00_VERDA</name>
<dbReference type="Proteomes" id="UP000288725">
    <property type="component" value="Chromosome 6"/>
</dbReference>
<organism evidence="1 2">
    <name type="scientific">Verticillium dahliae</name>
    <name type="common">Verticillium wilt</name>
    <dbReference type="NCBI Taxonomy" id="27337"/>
    <lineage>
        <taxon>Eukaryota</taxon>
        <taxon>Fungi</taxon>
        <taxon>Dikarya</taxon>
        <taxon>Ascomycota</taxon>
        <taxon>Pezizomycotina</taxon>
        <taxon>Sordariomycetes</taxon>
        <taxon>Hypocreomycetidae</taxon>
        <taxon>Glomerellales</taxon>
        <taxon>Plectosphaerellaceae</taxon>
        <taxon>Verticillium</taxon>
    </lineage>
</organism>
<protein>
    <submittedName>
        <fullName evidence="1">Uncharacterized protein</fullName>
    </submittedName>
</protein>
<gene>
    <name evidence="1" type="ORF">VDGE_30132</name>
</gene>
<reference evidence="1 2" key="1">
    <citation type="submission" date="2018-12" db="EMBL/GenBank/DDBJ databases">
        <title>Genome of Verticillium dahliae isolate Getta Getta.</title>
        <authorList>
            <person name="Gardiner D.M."/>
        </authorList>
    </citation>
    <scope>NUCLEOTIDE SEQUENCE [LARGE SCALE GENOMIC DNA]</scope>
    <source>
        <strain evidence="1 2">Getta Getta</strain>
    </source>
</reference>
<evidence type="ECO:0000313" key="2">
    <source>
        <dbReference type="Proteomes" id="UP000288725"/>
    </source>
</evidence>